<sequence>MAKVETKIKDSDKTVSSNSLSDKAHKKVGEKNDKKAIKTKRKKSKLDNIKKYLSKIKAENAEVYEKVIGKLSEDTNGLLDLDISEHKLDLNPLDKTTDPDVPMTSTRNSSDVSISENAEALTSDKLDYKRSSGNKSSSDSDISSDEESSDENIVDYNQKSQTKETKGIKRFPDFSAEYQETQIVHEEADLMGIPEWIRTPKVIDSSESISILDERFNLSPQTIENCKKEGIESLFSVQVASLPLLKSNYVSLKYSMNVRDLCISAPTGSGKTLAYVIPIIEKLIPRVIRRLRALVVLPTRELASQVKKVFDNFTRGTSLKVGLASGEYSFQKEQLSLVHDTISSSYDESSKVDILVCTPGRLIDHILQTANFSLDSLETLVMDEADRLLSQGYNDWLSKLYNFIDVSISDEVNMNATNEHT</sequence>
<evidence type="ECO:0000256" key="3">
    <source>
        <dbReference type="ARBA" id="ARBA00022840"/>
    </source>
</evidence>
<keyword evidence="1 4" id="KW-0547">Nucleotide-binding</keyword>
<evidence type="ECO:0000256" key="5">
    <source>
        <dbReference type="RuleBase" id="RU365068"/>
    </source>
</evidence>
<comment type="similarity">
    <text evidence="4">Belongs to the DEAD box helicase family.</text>
</comment>
<comment type="caution">
    <text evidence="8">The sequence shown here is derived from an EMBL/GenBank/DDBJ whole genome shotgun (WGS) entry which is preliminary data.</text>
</comment>
<dbReference type="SMART" id="SM00487">
    <property type="entry name" value="DEXDc"/>
    <property type="match status" value="1"/>
</dbReference>
<dbReference type="GO" id="GO:0005524">
    <property type="term" value="F:ATP binding"/>
    <property type="evidence" value="ECO:0007669"/>
    <property type="project" value="UniProtKB-UniRule"/>
</dbReference>
<evidence type="ECO:0000313" key="8">
    <source>
        <dbReference type="EMBL" id="PVU94321.1"/>
    </source>
</evidence>
<evidence type="ECO:0000256" key="1">
    <source>
        <dbReference type="ARBA" id="ARBA00022741"/>
    </source>
</evidence>
<keyword evidence="3 4" id="KW-0067">ATP-binding</keyword>
<feature type="compositionally biased region" description="Basic and acidic residues" evidence="6">
    <location>
        <begin position="27"/>
        <end position="36"/>
    </location>
</feature>
<feature type="domain" description="Helicase ATP-binding" evidence="7">
    <location>
        <begin position="252"/>
        <end position="421"/>
    </location>
</feature>
<reference evidence="8 9" key="1">
    <citation type="journal article" date="2018" name="MBio">
        <title>Comparative Genomics Reveals the Core Gene Toolbox for the Fungus-Insect Symbiosis.</title>
        <authorList>
            <person name="Wang Y."/>
            <person name="Stata M."/>
            <person name="Wang W."/>
            <person name="Stajich J.E."/>
            <person name="White M.M."/>
            <person name="Moncalvo J.M."/>
        </authorList>
    </citation>
    <scope>NUCLEOTIDE SEQUENCE [LARGE SCALE GENOMIC DNA]</scope>
    <source>
        <strain evidence="8 9">SWE-8-4</strain>
    </source>
</reference>
<organism evidence="8 9">
    <name type="scientific">Smittium simulii</name>
    <dbReference type="NCBI Taxonomy" id="133385"/>
    <lineage>
        <taxon>Eukaryota</taxon>
        <taxon>Fungi</taxon>
        <taxon>Fungi incertae sedis</taxon>
        <taxon>Zoopagomycota</taxon>
        <taxon>Kickxellomycotina</taxon>
        <taxon>Harpellomycetes</taxon>
        <taxon>Harpellales</taxon>
        <taxon>Legeriomycetaceae</taxon>
        <taxon>Smittium</taxon>
    </lineage>
</organism>
<dbReference type="OrthoDB" id="3370at2759"/>
<feature type="region of interest" description="Disordered" evidence="6">
    <location>
        <begin position="90"/>
        <end position="168"/>
    </location>
</feature>
<dbReference type="InterPro" id="IPR014001">
    <property type="entry name" value="Helicase_ATP-bd"/>
</dbReference>
<dbReference type="InterPro" id="IPR011545">
    <property type="entry name" value="DEAD/DEAH_box_helicase_dom"/>
</dbReference>
<protein>
    <recommendedName>
        <fullName evidence="5">ATP-dependent RNA helicase</fullName>
        <ecNumber evidence="5">3.6.4.13</ecNumber>
    </recommendedName>
</protein>
<comment type="function">
    <text evidence="5">RNA helicase.</text>
</comment>
<dbReference type="CDD" id="cd17956">
    <property type="entry name" value="DEADc_DDX51"/>
    <property type="match status" value="1"/>
</dbReference>
<dbReference type="PANTHER" id="PTHR24031">
    <property type="entry name" value="RNA HELICASE"/>
    <property type="match status" value="1"/>
</dbReference>
<dbReference type="AlphaFoldDB" id="A0A2T9YPV1"/>
<dbReference type="Gene3D" id="3.40.50.300">
    <property type="entry name" value="P-loop containing nucleotide triphosphate hydrolases"/>
    <property type="match status" value="1"/>
</dbReference>
<dbReference type="GO" id="GO:0016787">
    <property type="term" value="F:hydrolase activity"/>
    <property type="evidence" value="ECO:0007669"/>
    <property type="project" value="UniProtKB-KW"/>
</dbReference>
<dbReference type="EMBL" id="MBFR01000095">
    <property type="protein sequence ID" value="PVU94321.1"/>
    <property type="molecule type" value="Genomic_DNA"/>
</dbReference>
<dbReference type="PROSITE" id="PS51192">
    <property type="entry name" value="HELICASE_ATP_BIND_1"/>
    <property type="match status" value="1"/>
</dbReference>
<dbReference type="EC" id="3.6.4.13" evidence="5"/>
<evidence type="ECO:0000259" key="7">
    <source>
        <dbReference type="PROSITE" id="PS51192"/>
    </source>
</evidence>
<feature type="compositionally biased region" description="Acidic residues" evidence="6">
    <location>
        <begin position="142"/>
        <end position="153"/>
    </location>
</feature>
<dbReference type="STRING" id="133385.A0A2T9YPV1"/>
<dbReference type="InterPro" id="IPR027417">
    <property type="entry name" value="P-loop_NTPase"/>
</dbReference>
<dbReference type="Pfam" id="PF00270">
    <property type="entry name" value="DEAD"/>
    <property type="match status" value="1"/>
</dbReference>
<comment type="catalytic activity">
    <reaction evidence="5">
        <text>ATP + H2O = ADP + phosphate + H(+)</text>
        <dbReference type="Rhea" id="RHEA:13065"/>
        <dbReference type="ChEBI" id="CHEBI:15377"/>
        <dbReference type="ChEBI" id="CHEBI:15378"/>
        <dbReference type="ChEBI" id="CHEBI:30616"/>
        <dbReference type="ChEBI" id="CHEBI:43474"/>
        <dbReference type="ChEBI" id="CHEBI:456216"/>
        <dbReference type="EC" id="3.6.4.13"/>
    </reaction>
</comment>
<keyword evidence="5" id="KW-0694">RNA-binding</keyword>
<dbReference type="Proteomes" id="UP000245383">
    <property type="component" value="Unassembled WGS sequence"/>
</dbReference>
<feature type="region of interest" description="Disordered" evidence="6">
    <location>
        <begin position="1"/>
        <end position="42"/>
    </location>
</feature>
<proteinExistence type="inferred from homology"/>
<dbReference type="GO" id="GO:0003724">
    <property type="term" value="F:RNA helicase activity"/>
    <property type="evidence" value="ECO:0007669"/>
    <property type="project" value="UniProtKB-EC"/>
</dbReference>
<keyword evidence="2 4" id="KW-0378">Hydrolase</keyword>
<evidence type="ECO:0000313" key="9">
    <source>
        <dbReference type="Proteomes" id="UP000245383"/>
    </source>
</evidence>
<comment type="domain">
    <text evidence="5">The Q motif is unique to and characteristic of the DEAD box family of RNA helicases and controls ATP binding and hydrolysis.</text>
</comment>
<gene>
    <name evidence="8" type="ORF">BB561_002629</name>
</gene>
<dbReference type="PROSITE" id="PS00039">
    <property type="entry name" value="DEAD_ATP_HELICASE"/>
    <property type="match status" value="1"/>
</dbReference>
<keyword evidence="4" id="KW-0347">Helicase</keyword>
<feature type="compositionally biased region" description="Basic and acidic residues" evidence="6">
    <location>
        <begin position="1"/>
        <end position="13"/>
    </location>
</feature>
<feature type="compositionally biased region" description="Polar residues" evidence="6">
    <location>
        <begin position="103"/>
        <end position="116"/>
    </location>
</feature>
<evidence type="ECO:0000256" key="2">
    <source>
        <dbReference type="ARBA" id="ARBA00022801"/>
    </source>
</evidence>
<dbReference type="InterPro" id="IPR000629">
    <property type="entry name" value="RNA-helicase_DEAD-box_CS"/>
</dbReference>
<dbReference type="GO" id="GO:0003723">
    <property type="term" value="F:RNA binding"/>
    <property type="evidence" value="ECO:0007669"/>
    <property type="project" value="UniProtKB-UniRule"/>
</dbReference>
<name>A0A2T9YPV1_9FUNG</name>
<evidence type="ECO:0000256" key="4">
    <source>
        <dbReference type="RuleBase" id="RU000492"/>
    </source>
</evidence>
<accession>A0A2T9YPV1</accession>
<evidence type="ECO:0000256" key="6">
    <source>
        <dbReference type="SAM" id="MobiDB-lite"/>
    </source>
</evidence>
<keyword evidence="9" id="KW-1185">Reference proteome</keyword>
<dbReference type="SUPFAM" id="SSF52540">
    <property type="entry name" value="P-loop containing nucleoside triphosphate hydrolases"/>
    <property type="match status" value="1"/>
</dbReference>